<evidence type="ECO:0000259" key="2">
    <source>
        <dbReference type="Pfam" id="PF07752"/>
    </source>
</evidence>
<dbReference type="RefSeq" id="WP_154809549.1">
    <property type="nucleotide sequence ID" value="NZ_VIAQ01000013.1"/>
</dbReference>
<dbReference type="Pfam" id="PF07752">
    <property type="entry name" value="S-layer"/>
    <property type="match status" value="1"/>
</dbReference>
<protein>
    <recommendedName>
        <fullName evidence="2">S-layer family duplication domain-containing protein</fullName>
    </recommendedName>
</protein>
<sequence length="432" mass="48027">MKRIAGIFITLFVMSLFVLPVDASDVTYKIRSTVYDNTDPSLDAGDFYWDASSFSGFWYMIKPGFSSELLYLENNINSSSTFQLGDTIEEGHLYYVSKPQMKKSKIGGFDDGNTFIVDDVDLKMYYALGFFGVGYIAMPEDTSDLSAGCKPDKIAKILLEQGSDDKKQMFSGEEWELADGWSLQVQQIDVDGEKVWIQLKHDGEEIDSGVVSGNMDLTKPERTYLYKDGDDNPVFYCYVDSIFRGKDTDFVVFKYTCLLSDITTIEAGSTYGVFDVEVFEIPALMNNTNYAGSSTGTILYTGDDAIVMSSNKDVTLDPNKMIDLYSGMYIRTEDTSGTCLKMSLWKTCTITVPDTVTDENEISEDEEMVVVDLAEEDNDDKGTVENPSIIDDKDATSDSAEETVVESSVNLSGFELVFGSLGLLCTALVRRN</sequence>
<dbReference type="NCBIfam" id="TIGR01567">
    <property type="entry name" value="S_layer_rel_Mac"/>
    <property type="match status" value="1"/>
</dbReference>
<evidence type="ECO:0000256" key="1">
    <source>
        <dbReference type="SAM" id="MobiDB-lite"/>
    </source>
</evidence>
<dbReference type="AlphaFoldDB" id="A0A7Z8P1F4"/>
<dbReference type="OrthoDB" id="147266at2157"/>
<dbReference type="InterPro" id="IPR006457">
    <property type="entry name" value="S_layer-rel_Mac"/>
</dbReference>
<feature type="domain" description="S-layer family duplication" evidence="2">
    <location>
        <begin position="45"/>
        <end position="277"/>
    </location>
</feature>
<keyword evidence="4" id="KW-1185">Reference proteome</keyword>
<gene>
    <name evidence="3" type="ORF">FKV42_07020</name>
</gene>
<comment type="caution">
    <text evidence="3">The sequence shown here is derived from an EMBL/GenBank/DDBJ whole genome shotgun (WGS) entry which is preliminary data.</text>
</comment>
<dbReference type="Gene3D" id="2.60.40.4190">
    <property type="match status" value="1"/>
</dbReference>
<dbReference type="Proteomes" id="UP000319335">
    <property type="component" value="Unassembled WGS sequence"/>
</dbReference>
<evidence type="ECO:0000313" key="4">
    <source>
        <dbReference type="Proteomes" id="UP000319335"/>
    </source>
</evidence>
<feature type="region of interest" description="Disordered" evidence="1">
    <location>
        <begin position="377"/>
        <end position="398"/>
    </location>
</feature>
<organism evidence="3 4">
    <name type="scientific">Methanolobus vulcani</name>
    <dbReference type="NCBI Taxonomy" id="38026"/>
    <lineage>
        <taxon>Archaea</taxon>
        <taxon>Methanobacteriati</taxon>
        <taxon>Methanobacteriota</taxon>
        <taxon>Stenosarchaea group</taxon>
        <taxon>Methanomicrobia</taxon>
        <taxon>Methanosarcinales</taxon>
        <taxon>Methanosarcinaceae</taxon>
        <taxon>Methanolobus</taxon>
    </lineage>
</organism>
<evidence type="ECO:0000313" key="3">
    <source>
        <dbReference type="EMBL" id="TQD25918.1"/>
    </source>
</evidence>
<dbReference type="EMBL" id="VIAQ01000013">
    <property type="protein sequence ID" value="TQD25918.1"/>
    <property type="molecule type" value="Genomic_DNA"/>
</dbReference>
<name>A0A7Z8P1F4_9EURY</name>
<proteinExistence type="predicted"/>
<accession>A0A7Z8P1F4</accession>
<dbReference type="Gene3D" id="2.60.98.40">
    <property type="match status" value="1"/>
</dbReference>
<reference evidence="3 4" key="1">
    <citation type="submission" date="2019-06" db="EMBL/GenBank/DDBJ databases">
        <title>Draft genome sequence of Methanolobus vulcani B1d.</title>
        <authorList>
            <person name="Creighbaum A.J."/>
            <person name="Ticak T."/>
            <person name="Hariraju D."/>
            <person name="Arivett B.A."/>
            <person name="Ferguson D.J.Jr."/>
        </authorList>
    </citation>
    <scope>NUCLEOTIDE SEQUENCE [LARGE SCALE GENOMIC DNA]</scope>
    <source>
        <strain evidence="3 4">B1d</strain>
    </source>
</reference>